<dbReference type="Proteomes" id="UP001652660">
    <property type="component" value="Chromosome 7e"/>
</dbReference>
<dbReference type="AlphaFoldDB" id="A0A6P6T7X6"/>
<dbReference type="Gene3D" id="4.10.280.10">
    <property type="entry name" value="Helix-loop-helix DNA-binding domain"/>
    <property type="match status" value="1"/>
</dbReference>
<dbReference type="PANTHER" id="PTHR12565">
    <property type="entry name" value="STEROL REGULATORY ELEMENT-BINDING PROTEIN"/>
    <property type="match status" value="1"/>
</dbReference>
<evidence type="ECO:0000259" key="6">
    <source>
        <dbReference type="PROSITE" id="PS50888"/>
    </source>
</evidence>
<feature type="domain" description="BHLH" evidence="6">
    <location>
        <begin position="184"/>
        <end position="234"/>
    </location>
</feature>
<dbReference type="InterPro" id="IPR011598">
    <property type="entry name" value="bHLH_dom"/>
</dbReference>
<dbReference type="PROSITE" id="PS50888">
    <property type="entry name" value="BHLH"/>
    <property type="match status" value="1"/>
</dbReference>
<keyword evidence="7" id="KW-1185">Reference proteome</keyword>
<dbReference type="RefSeq" id="XP_027074518.2">
    <property type="nucleotide sequence ID" value="XM_027218717.2"/>
</dbReference>
<dbReference type="SMART" id="SM00353">
    <property type="entry name" value="HLH"/>
    <property type="match status" value="1"/>
</dbReference>
<evidence type="ECO:0000256" key="3">
    <source>
        <dbReference type="ARBA" id="ARBA00023163"/>
    </source>
</evidence>
<name>A0A6P6T7X6_COFAR</name>
<evidence type="ECO:0000256" key="4">
    <source>
        <dbReference type="ARBA" id="ARBA00023242"/>
    </source>
</evidence>
<organism evidence="7 8">
    <name type="scientific">Coffea arabica</name>
    <name type="common">Arabian coffee</name>
    <dbReference type="NCBI Taxonomy" id="13443"/>
    <lineage>
        <taxon>Eukaryota</taxon>
        <taxon>Viridiplantae</taxon>
        <taxon>Streptophyta</taxon>
        <taxon>Embryophyta</taxon>
        <taxon>Tracheophyta</taxon>
        <taxon>Spermatophyta</taxon>
        <taxon>Magnoliopsida</taxon>
        <taxon>eudicotyledons</taxon>
        <taxon>Gunneridae</taxon>
        <taxon>Pentapetalae</taxon>
        <taxon>asterids</taxon>
        <taxon>lamiids</taxon>
        <taxon>Gentianales</taxon>
        <taxon>Rubiaceae</taxon>
        <taxon>Ixoroideae</taxon>
        <taxon>Gardenieae complex</taxon>
        <taxon>Bertiereae - Coffeeae clade</taxon>
        <taxon>Coffeeae</taxon>
        <taxon>Coffea</taxon>
    </lineage>
</organism>
<dbReference type="OrthoDB" id="1915602at2759"/>
<sequence>MLHCLQTPSPENFTAAGMNADMSVLERQRSVLQRLYQQQQHQQDMHSSQPTTSSMPLFQYQNLVNPLKVHQENSPNFGFTCSEITTTNTNLEMDHHQLSCSNVTATSSKTHHVASSKKRKAEFDVEEECKDKRVEGEAGEVQSGITVKSEKENSGRNSRENSNSKASEVVQKTDYIHVRARRGQATDSHSLAERARREKISKKMKCLQDLVPGCNKVTGKAGMLDEIINYVQSLQKQVEFLSMKLATLNPRLDFNVDNIFAKEFPAYIASFPTAATPIEVVHSALLQYNQGQQEPTSSGLDMAINPAQMVPQRTGTSSLTFPEAYFDSISSLSQMPTWDSDWQSFYNNVVSYH</sequence>
<comment type="subcellular location">
    <subcellularLocation>
        <location evidence="1">Nucleus</location>
    </subcellularLocation>
</comment>
<dbReference type="GeneID" id="113698772"/>
<evidence type="ECO:0000256" key="1">
    <source>
        <dbReference type="ARBA" id="ARBA00004123"/>
    </source>
</evidence>
<proteinExistence type="predicted"/>
<dbReference type="Pfam" id="PF00010">
    <property type="entry name" value="HLH"/>
    <property type="match status" value="1"/>
</dbReference>
<keyword evidence="3" id="KW-0804">Transcription</keyword>
<dbReference type="GO" id="GO:0005634">
    <property type="term" value="C:nucleus"/>
    <property type="evidence" value="ECO:0007669"/>
    <property type="project" value="UniProtKB-SubCell"/>
</dbReference>
<keyword evidence="2" id="KW-0805">Transcription regulation</keyword>
<feature type="compositionally biased region" description="Basic residues" evidence="5">
    <location>
        <begin position="109"/>
        <end position="120"/>
    </location>
</feature>
<dbReference type="SUPFAM" id="SSF47459">
    <property type="entry name" value="HLH, helix-loop-helix DNA-binding domain"/>
    <property type="match status" value="1"/>
</dbReference>
<reference evidence="7" key="1">
    <citation type="journal article" date="2025" name="Foods">
        <title>Unveiling the Microbial Signatures of Arabica Coffee Cherries: Insights into Ripeness Specific Diversity, Functional Traits, and Implications for Quality and Safety.</title>
        <authorList>
            <consortium name="RefSeq"/>
            <person name="Tenea G.N."/>
            <person name="Cifuentes V."/>
            <person name="Reyes P."/>
            <person name="Cevallos-Vallejos M."/>
        </authorList>
    </citation>
    <scope>NUCLEOTIDE SEQUENCE [LARGE SCALE GENOMIC DNA]</scope>
</reference>
<dbReference type="InterPro" id="IPR024097">
    <property type="entry name" value="bHLH_ZIP_TF"/>
</dbReference>
<evidence type="ECO:0000256" key="2">
    <source>
        <dbReference type="ARBA" id="ARBA00023015"/>
    </source>
</evidence>
<protein>
    <submittedName>
        <fullName evidence="8">Uncharacterized protein isoform X1</fullName>
    </submittedName>
</protein>
<feature type="compositionally biased region" description="Basic and acidic residues" evidence="5">
    <location>
        <begin position="148"/>
        <end position="159"/>
    </location>
</feature>
<gene>
    <name evidence="8" type="primary">LOC113698772</name>
</gene>
<evidence type="ECO:0000313" key="7">
    <source>
        <dbReference type="Proteomes" id="UP001652660"/>
    </source>
</evidence>
<reference evidence="8" key="2">
    <citation type="submission" date="2025-08" db="UniProtKB">
        <authorList>
            <consortium name="RefSeq"/>
        </authorList>
    </citation>
    <scope>IDENTIFICATION</scope>
    <source>
        <tissue evidence="8">Leaves</tissue>
    </source>
</reference>
<dbReference type="PANTHER" id="PTHR12565:SF184">
    <property type="entry name" value="BHLH TRANSCRIPTION FACTOR"/>
    <property type="match status" value="1"/>
</dbReference>
<dbReference type="CDD" id="cd18919">
    <property type="entry name" value="bHLH_AtBPE_like"/>
    <property type="match status" value="1"/>
</dbReference>
<dbReference type="GO" id="GO:0046983">
    <property type="term" value="F:protein dimerization activity"/>
    <property type="evidence" value="ECO:0007669"/>
    <property type="project" value="InterPro"/>
</dbReference>
<dbReference type="InterPro" id="IPR036638">
    <property type="entry name" value="HLH_DNA-bd_sf"/>
</dbReference>
<feature type="region of interest" description="Disordered" evidence="5">
    <location>
        <begin position="104"/>
        <end position="169"/>
    </location>
</feature>
<evidence type="ECO:0000313" key="8">
    <source>
        <dbReference type="RefSeq" id="XP_027074518.2"/>
    </source>
</evidence>
<dbReference type="GO" id="GO:0003700">
    <property type="term" value="F:DNA-binding transcription factor activity"/>
    <property type="evidence" value="ECO:0007669"/>
    <property type="project" value="TreeGrafter"/>
</dbReference>
<keyword evidence="4" id="KW-0539">Nucleus</keyword>
<evidence type="ECO:0000256" key="5">
    <source>
        <dbReference type="SAM" id="MobiDB-lite"/>
    </source>
</evidence>
<accession>A0A6P6T7X6</accession>